<dbReference type="GO" id="GO:0004794">
    <property type="term" value="F:threonine deaminase activity"/>
    <property type="evidence" value="ECO:0007669"/>
    <property type="project" value="TreeGrafter"/>
</dbReference>
<feature type="domain" description="Tryptophan synthase beta chain-like PALP" evidence="8">
    <location>
        <begin position="3"/>
        <end position="301"/>
    </location>
</feature>
<dbReference type="GO" id="GO:0006567">
    <property type="term" value="P:L-threonine catabolic process"/>
    <property type="evidence" value="ECO:0007669"/>
    <property type="project" value="TreeGrafter"/>
</dbReference>
<dbReference type="EMBL" id="JARKIF010000008">
    <property type="protein sequence ID" value="KAJ7632391.1"/>
    <property type="molecule type" value="Genomic_DNA"/>
</dbReference>
<dbReference type="SUPFAM" id="SSF53686">
    <property type="entry name" value="Tryptophan synthase beta subunit-like PLP-dependent enzymes"/>
    <property type="match status" value="1"/>
</dbReference>
<sequence length="338" mass="35858">QEHKIYLKLETVQPAFSFKSRGIGFFVQHAKDTHGPDVHVVVASGGNAGLAAACAANALDLRCTVFIPAGATQTTVDLLQHENAEVVVGGISYSEALRAAKQVENAVLVPAFEDPIVWQGHSSLILEASTQLNRKPSAIFCSVGGAGLLGGIILGAAAVGWQDVPIVTVETIGSDCFYHSMVLNRQGPDVVLPDGFTVVHDQEHNVKLAHQQSFSSRASGSLGASSPAAGVVKLALERPGRVICVTVPDELSMQAACAFADDHKLLVELACSTTLVPAYKKELLDLLVPGENLTSLFIVCGGFKVSLSDMFEYRTIVDGCRDTLEKVYCDGQTIEITK</sequence>
<evidence type="ECO:0000256" key="2">
    <source>
        <dbReference type="ARBA" id="ARBA00010869"/>
    </source>
</evidence>
<comment type="caution">
    <text evidence="9">The sequence shown here is derived from an EMBL/GenBank/DDBJ whole genome shotgun (WGS) entry which is preliminary data.</text>
</comment>
<evidence type="ECO:0000256" key="6">
    <source>
        <dbReference type="ARBA" id="ARBA00049406"/>
    </source>
</evidence>
<reference evidence="9" key="1">
    <citation type="submission" date="2023-03" db="EMBL/GenBank/DDBJ databases">
        <title>Massive genome expansion in bonnet fungi (Mycena s.s.) driven by repeated elements and novel gene families across ecological guilds.</title>
        <authorList>
            <consortium name="Lawrence Berkeley National Laboratory"/>
            <person name="Harder C.B."/>
            <person name="Miyauchi S."/>
            <person name="Viragh M."/>
            <person name="Kuo A."/>
            <person name="Thoen E."/>
            <person name="Andreopoulos B."/>
            <person name="Lu D."/>
            <person name="Skrede I."/>
            <person name="Drula E."/>
            <person name="Henrissat B."/>
            <person name="Morin E."/>
            <person name="Kohler A."/>
            <person name="Barry K."/>
            <person name="LaButti K."/>
            <person name="Morin E."/>
            <person name="Salamov A."/>
            <person name="Lipzen A."/>
            <person name="Mereny Z."/>
            <person name="Hegedus B."/>
            <person name="Baldrian P."/>
            <person name="Stursova M."/>
            <person name="Weitz H."/>
            <person name="Taylor A."/>
            <person name="Grigoriev I.V."/>
            <person name="Nagy L.G."/>
            <person name="Martin F."/>
            <person name="Kauserud H."/>
        </authorList>
    </citation>
    <scope>NUCLEOTIDE SEQUENCE</scope>
    <source>
        <strain evidence="9">9284</strain>
    </source>
</reference>
<dbReference type="InterPro" id="IPR036052">
    <property type="entry name" value="TrpB-like_PALP_sf"/>
</dbReference>
<evidence type="ECO:0000256" key="1">
    <source>
        <dbReference type="ARBA" id="ARBA00001933"/>
    </source>
</evidence>
<keyword evidence="5" id="KW-0456">Lyase</keyword>
<evidence type="ECO:0000256" key="5">
    <source>
        <dbReference type="ARBA" id="ARBA00023239"/>
    </source>
</evidence>
<dbReference type="GO" id="GO:0006565">
    <property type="term" value="P:L-serine catabolic process"/>
    <property type="evidence" value="ECO:0007669"/>
    <property type="project" value="TreeGrafter"/>
</dbReference>
<evidence type="ECO:0000313" key="9">
    <source>
        <dbReference type="EMBL" id="KAJ7632391.1"/>
    </source>
</evidence>
<keyword evidence="7" id="KW-1133">Transmembrane helix</keyword>
<accession>A0AAD7FMI3</accession>
<dbReference type="PANTHER" id="PTHR48078">
    <property type="entry name" value="THREONINE DEHYDRATASE, MITOCHONDRIAL-RELATED"/>
    <property type="match status" value="1"/>
</dbReference>
<comment type="cofactor">
    <cofactor evidence="1">
        <name>pyridoxal 5'-phosphate</name>
        <dbReference type="ChEBI" id="CHEBI:597326"/>
    </cofactor>
</comment>
<organism evidence="9 10">
    <name type="scientific">Roridomyces roridus</name>
    <dbReference type="NCBI Taxonomy" id="1738132"/>
    <lineage>
        <taxon>Eukaryota</taxon>
        <taxon>Fungi</taxon>
        <taxon>Dikarya</taxon>
        <taxon>Basidiomycota</taxon>
        <taxon>Agaricomycotina</taxon>
        <taxon>Agaricomycetes</taxon>
        <taxon>Agaricomycetidae</taxon>
        <taxon>Agaricales</taxon>
        <taxon>Marasmiineae</taxon>
        <taxon>Mycenaceae</taxon>
        <taxon>Roridomyces</taxon>
    </lineage>
</organism>
<evidence type="ECO:0000256" key="4">
    <source>
        <dbReference type="ARBA" id="ARBA00022898"/>
    </source>
</evidence>
<evidence type="ECO:0000259" key="8">
    <source>
        <dbReference type="Pfam" id="PF00291"/>
    </source>
</evidence>
<dbReference type="GO" id="GO:0009097">
    <property type="term" value="P:isoleucine biosynthetic process"/>
    <property type="evidence" value="ECO:0007669"/>
    <property type="project" value="TreeGrafter"/>
</dbReference>
<dbReference type="GO" id="GO:0003941">
    <property type="term" value="F:L-serine ammonia-lyase activity"/>
    <property type="evidence" value="ECO:0007669"/>
    <property type="project" value="UniProtKB-EC"/>
</dbReference>
<comment type="similarity">
    <text evidence="2">Belongs to the serine/threonine dehydratase family.</text>
</comment>
<feature type="transmembrane region" description="Helical" evidence="7">
    <location>
        <begin position="138"/>
        <end position="161"/>
    </location>
</feature>
<keyword evidence="7" id="KW-0472">Membrane</keyword>
<dbReference type="InterPro" id="IPR001926">
    <property type="entry name" value="TrpB-like_PALP"/>
</dbReference>
<gene>
    <name evidence="9" type="ORF">FB45DRAFT_912328</name>
</gene>
<comment type="catalytic activity">
    <reaction evidence="6">
        <text>L-serine = pyruvate + NH4(+)</text>
        <dbReference type="Rhea" id="RHEA:19169"/>
        <dbReference type="ChEBI" id="CHEBI:15361"/>
        <dbReference type="ChEBI" id="CHEBI:28938"/>
        <dbReference type="ChEBI" id="CHEBI:33384"/>
        <dbReference type="EC" id="4.3.1.17"/>
    </reaction>
</comment>
<keyword evidence="4" id="KW-0663">Pyridoxal phosphate</keyword>
<protein>
    <recommendedName>
        <fullName evidence="3">L-serine ammonia-lyase</fullName>
        <ecNumber evidence="3">4.3.1.17</ecNumber>
    </recommendedName>
</protein>
<proteinExistence type="inferred from homology"/>
<dbReference type="Pfam" id="PF00291">
    <property type="entry name" value="PALP"/>
    <property type="match status" value="1"/>
</dbReference>
<evidence type="ECO:0000313" key="10">
    <source>
        <dbReference type="Proteomes" id="UP001221142"/>
    </source>
</evidence>
<keyword evidence="10" id="KW-1185">Reference proteome</keyword>
<dbReference type="Gene3D" id="3.40.50.1100">
    <property type="match status" value="2"/>
</dbReference>
<dbReference type="EC" id="4.3.1.17" evidence="3"/>
<name>A0AAD7FMI3_9AGAR</name>
<evidence type="ECO:0000256" key="7">
    <source>
        <dbReference type="SAM" id="Phobius"/>
    </source>
</evidence>
<dbReference type="AlphaFoldDB" id="A0AAD7FMI3"/>
<keyword evidence="7" id="KW-0812">Transmembrane</keyword>
<dbReference type="PANTHER" id="PTHR48078:SF2">
    <property type="entry name" value="CATABOLIC L-SERINE_THREONINE DEHYDRATASE"/>
    <property type="match status" value="1"/>
</dbReference>
<dbReference type="InterPro" id="IPR050147">
    <property type="entry name" value="Ser/Thr_Dehydratase"/>
</dbReference>
<feature type="non-terminal residue" evidence="9">
    <location>
        <position position="338"/>
    </location>
</feature>
<dbReference type="Proteomes" id="UP001221142">
    <property type="component" value="Unassembled WGS sequence"/>
</dbReference>
<evidence type="ECO:0000256" key="3">
    <source>
        <dbReference type="ARBA" id="ARBA00012093"/>
    </source>
</evidence>